<name>A0ABN7SJH0_OIKDI</name>
<accession>A0ABN7SJH0</accession>
<dbReference type="Proteomes" id="UP001158576">
    <property type="component" value="Chromosome 1"/>
</dbReference>
<proteinExistence type="predicted"/>
<keyword evidence="3" id="KW-1185">Reference proteome</keyword>
<protein>
    <submittedName>
        <fullName evidence="2">Oidioi.mRNA.OKI2018_I69.chr1.g326.t1.cds</fullName>
    </submittedName>
</protein>
<evidence type="ECO:0000313" key="2">
    <source>
        <dbReference type="EMBL" id="CAG5102489.1"/>
    </source>
</evidence>
<dbReference type="EMBL" id="OU015566">
    <property type="protein sequence ID" value="CAG5102489.1"/>
    <property type="molecule type" value="Genomic_DNA"/>
</dbReference>
<evidence type="ECO:0000313" key="3">
    <source>
        <dbReference type="Proteomes" id="UP001158576"/>
    </source>
</evidence>
<keyword evidence="1" id="KW-0472">Membrane</keyword>
<sequence>MGDLDDFEDLAPWLIGTIFVIVFIGIIYAIRQYYRNKAKRAIQMSQAVNAVAPVQNHQTNVSRETAVSVVIPDAPPAYDDLVKEDQNARKSDEEINC</sequence>
<keyword evidence="1" id="KW-1133">Transmembrane helix</keyword>
<evidence type="ECO:0000256" key="1">
    <source>
        <dbReference type="SAM" id="Phobius"/>
    </source>
</evidence>
<organism evidence="2 3">
    <name type="scientific">Oikopleura dioica</name>
    <name type="common">Tunicate</name>
    <dbReference type="NCBI Taxonomy" id="34765"/>
    <lineage>
        <taxon>Eukaryota</taxon>
        <taxon>Metazoa</taxon>
        <taxon>Chordata</taxon>
        <taxon>Tunicata</taxon>
        <taxon>Appendicularia</taxon>
        <taxon>Copelata</taxon>
        <taxon>Oikopleuridae</taxon>
        <taxon>Oikopleura</taxon>
    </lineage>
</organism>
<reference evidence="2 3" key="1">
    <citation type="submission" date="2021-04" db="EMBL/GenBank/DDBJ databases">
        <authorList>
            <person name="Bliznina A."/>
        </authorList>
    </citation>
    <scope>NUCLEOTIDE SEQUENCE [LARGE SCALE GENOMIC DNA]</scope>
</reference>
<gene>
    <name evidence="2" type="ORF">OKIOD_LOCUS9091</name>
</gene>
<feature type="transmembrane region" description="Helical" evidence="1">
    <location>
        <begin position="12"/>
        <end position="30"/>
    </location>
</feature>
<keyword evidence="1" id="KW-0812">Transmembrane</keyword>